<comment type="caution">
    <text evidence="1">The sequence shown here is derived from an EMBL/GenBank/DDBJ whole genome shotgun (WGS) entry which is preliminary data.</text>
</comment>
<reference evidence="1" key="2">
    <citation type="journal article" date="2016" name="Fungal Biol.">
        <title>Ochratoxin A production by Penicillium thymicola.</title>
        <authorList>
            <person name="Nguyen H.D.T."/>
            <person name="McMullin D.R."/>
            <person name="Ponomareva E."/>
            <person name="Riley R."/>
            <person name="Pomraning K.R."/>
            <person name="Baker S.E."/>
            <person name="Seifert K.A."/>
        </authorList>
    </citation>
    <scope>NUCLEOTIDE SEQUENCE</scope>
    <source>
        <strain evidence="1">DAOM 180753</strain>
    </source>
</reference>
<gene>
    <name evidence="1" type="ORF">VN97_g7999</name>
</gene>
<dbReference type="AlphaFoldDB" id="A0AAI9X698"/>
<dbReference type="EMBL" id="LACB01000271">
    <property type="protein sequence ID" value="KAJ9485337.1"/>
    <property type="molecule type" value="Genomic_DNA"/>
</dbReference>
<proteinExistence type="predicted"/>
<feature type="non-terminal residue" evidence="1">
    <location>
        <position position="1"/>
    </location>
</feature>
<keyword evidence="2" id="KW-1185">Reference proteome</keyword>
<protein>
    <submittedName>
        <fullName evidence="1">Uncharacterized protein</fullName>
    </submittedName>
</protein>
<reference evidence="1" key="1">
    <citation type="submission" date="2015-06" db="EMBL/GenBank/DDBJ databases">
        <authorList>
            <person name="Nguyen H."/>
        </authorList>
    </citation>
    <scope>NUCLEOTIDE SEQUENCE</scope>
    <source>
        <strain evidence="1">DAOM 180753</strain>
    </source>
</reference>
<evidence type="ECO:0000313" key="1">
    <source>
        <dbReference type="EMBL" id="KAJ9485337.1"/>
    </source>
</evidence>
<accession>A0AAI9X698</accession>
<evidence type="ECO:0000313" key="2">
    <source>
        <dbReference type="Proteomes" id="UP001227192"/>
    </source>
</evidence>
<organism evidence="1 2">
    <name type="scientific">Penicillium thymicola</name>
    <dbReference type="NCBI Taxonomy" id="293382"/>
    <lineage>
        <taxon>Eukaryota</taxon>
        <taxon>Fungi</taxon>
        <taxon>Dikarya</taxon>
        <taxon>Ascomycota</taxon>
        <taxon>Pezizomycotina</taxon>
        <taxon>Eurotiomycetes</taxon>
        <taxon>Eurotiomycetidae</taxon>
        <taxon>Eurotiales</taxon>
        <taxon>Aspergillaceae</taxon>
        <taxon>Penicillium</taxon>
    </lineage>
</organism>
<name>A0AAI9X698_PENTH</name>
<sequence length="29" mass="3337">LLPIFAFLVKCTLSFKDLARNNMGTWFCS</sequence>
<dbReference type="Proteomes" id="UP001227192">
    <property type="component" value="Unassembled WGS sequence"/>
</dbReference>